<dbReference type="Pfam" id="PF00135">
    <property type="entry name" value="COesterase"/>
    <property type="match status" value="1"/>
</dbReference>
<evidence type="ECO:0000313" key="6">
    <source>
        <dbReference type="Proteomes" id="UP001054837"/>
    </source>
</evidence>
<dbReference type="InterPro" id="IPR002018">
    <property type="entry name" value="CarbesteraseB"/>
</dbReference>
<evidence type="ECO:0000256" key="1">
    <source>
        <dbReference type="ARBA" id="ARBA00005964"/>
    </source>
</evidence>
<dbReference type="Gene3D" id="3.40.50.1820">
    <property type="entry name" value="alpha/beta hydrolase"/>
    <property type="match status" value="1"/>
</dbReference>
<accession>A0AAV4MTM0</accession>
<dbReference type="EMBL" id="BPLQ01000804">
    <property type="protein sequence ID" value="GIX75153.1"/>
    <property type="molecule type" value="Genomic_DNA"/>
</dbReference>
<dbReference type="InterPro" id="IPR051093">
    <property type="entry name" value="Neuroligin/BSAL"/>
</dbReference>
<evidence type="ECO:0000256" key="2">
    <source>
        <dbReference type="ARBA" id="ARBA00023180"/>
    </source>
</evidence>
<dbReference type="InterPro" id="IPR029058">
    <property type="entry name" value="AB_hydrolase_fold"/>
</dbReference>
<organism evidence="5 6">
    <name type="scientific">Caerostris darwini</name>
    <dbReference type="NCBI Taxonomy" id="1538125"/>
    <lineage>
        <taxon>Eukaryota</taxon>
        <taxon>Metazoa</taxon>
        <taxon>Ecdysozoa</taxon>
        <taxon>Arthropoda</taxon>
        <taxon>Chelicerata</taxon>
        <taxon>Arachnida</taxon>
        <taxon>Araneae</taxon>
        <taxon>Araneomorphae</taxon>
        <taxon>Entelegynae</taxon>
        <taxon>Araneoidea</taxon>
        <taxon>Araneidae</taxon>
        <taxon>Caerostris</taxon>
    </lineage>
</organism>
<dbReference type="AlphaFoldDB" id="A0AAV4MTM0"/>
<keyword evidence="3" id="KW-0472">Membrane</keyword>
<comment type="caution">
    <text evidence="5">The sequence shown here is derived from an EMBL/GenBank/DDBJ whole genome shotgun (WGS) entry which is preliminary data.</text>
</comment>
<proteinExistence type="inferred from homology"/>
<evidence type="ECO:0000256" key="3">
    <source>
        <dbReference type="SAM" id="Phobius"/>
    </source>
</evidence>
<feature type="transmembrane region" description="Helical" evidence="3">
    <location>
        <begin position="45"/>
        <end position="63"/>
    </location>
</feature>
<sequence>MACVPDALHHRTKQIGIGREPTKLPVMVYIHGESYDWNSGNPYDGSVLASFGGVVVVTINYRLGVLGK</sequence>
<reference evidence="5 6" key="1">
    <citation type="submission" date="2021-06" db="EMBL/GenBank/DDBJ databases">
        <title>Caerostris darwini draft genome.</title>
        <authorList>
            <person name="Kono N."/>
            <person name="Arakawa K."/>
        </authorList>
    </citation>
    <scope>NUCLEOTIDE SEQUENCE [LARGE SCALE GENOMIC DNA]</scope>
</reference>
<dbReference type="PANTHER" id="PTHR43903">
    <property type="entry name" value="NEUROLIGIN"/>
    <property type="match status" value="1"/>
</dbReference>
<protein>
    <submittedName>
        <fullName evidence="5">Neuroligin-3</fullName>
    </submittedName>
</protein>
<comment type="similarity">
    <text evidence="1">Belongs to the type-B carboxylesterase/lipase family.</text>
</comment>
<keyword evidence="2" id="KW-0325">Glycoprotein</keyword>
<evidence type="ECO:0000259" key="4">
    <source>
        <dbReference type="Pfam" id="PF00135"/>
    </source>
</evidence>
<dbReference type="SUPFAM" id="SSF53474">
    <property type="entry name" value="alpha/beta-Hydrolases"/>
    <property type="match status" value="1"/>
</dbReference>
<evidence type="ECO:0000313" key="5">
    <source>
        <dbReference type="EMBL" id="GIX75153.1"/>
    </source>
</evidence>
<keyword evidence="6" id="KW-1185">Reference proteome</keyword>
<name>A0AAV4MTM0_9ARAC</name>
<keyword evidence="3" id="KW-0812">Transmembrane</keyword>
<dbReference type="Proteomes" id="UP001054837">
    <property type="component" value="Unassembled WGS sequence"/>
</dbReference>
<keyword evidence="3" id="KW-1133">Transmembrane helix</keyword>
<gene>
    <name evidence="5" type="primary">Nlgn3</name>
    <name evidence="5" type="ORF">CDAR_75141</name>
</gene>
<feature type="domain" description="Carboxylesterase type B" evidence="4">
    <location>
        <begin position="20"/>
        <end position="67"/>
    </location>
</feature>